<feature type="domain" description="STAS" evidence="3">
    <location>
        <begin position="6"/>
        <end position="115"/>
    </location>
</feature>
<evidence type="ECO:0000313" key="4">
    <source>
        <dbReference type="EMBL" id="MBM9617691.1"/>
    </source>
</evidence>
<comment type="similarity">
    <text evidence="1 2">Belongs to the anti-sigma-factor antagonist family.</text>
</comment>
<dbReference type="InterPro" id="IPR036513">
    <property type="entry name" value="STAS_dom_sf"/>
</dbReference>
<name>A0ABS2UJF9_9ACTN</name>
<gene>
    <name evidence="4" type="ORF">JE024_02855</name>
</gene>
<accession>A0ABS2UJF9</accession>
<dbReference type="SUPFAM" id="SSF52091">
    <property type="entry name" value="SpoIIaa-like"/>
    <property type="match status" value="1"/>
</dbReference>
<dbReference type="CDD" id="cd07043">
    <property type="entry name" value="STAS_anti-anti-sigma_factors"/>
    <property type="match status" value="1"/>
</dbReference>
<evidence type="ECO:0000256" key="2">
    <source>
        <dbReference type="RuleBase" id="RU003749"/>
    </source>
</evidence>
<dbReference type="Gene3D" id="3.30.750.24">
    <property type="entry name" value="STAS domain"/>
    <property type="match status" value="1"/>
</dbReference>
<dbReference type="RefSeq" id="WP_205372042.1">
    <property type="nucleotide sequence ID" value="NZ_JAFEJA010000001.1"/>
</dbReference>
<dbReference type="InterPro" id="IPR002645">
    <property type="entry name" value="STAS_dom"/>
</dbReference>
<reference evidence="4 5" key="1">
    <citation type="journal article" date="2016" name="Arch. Microbiol.">
        <title>Streptomyces zhihengii sp. nov., isolated from rhizospheric soil of Psammosilene tunicoides.</title>
        <authorList>
            <person name="Huang M.J."/>
            <person name="Fei J.J."/>
            <person name="Salam N."/>
            <person name="Kim C.J."/>
            <person name="Hozzein W.N."/>
            <person name="Xiao M."/>
            <person name="Huang H.Q."/>
            <person name="Li W.J."/>
        </authorList>
    </citation>
    <scope>NUCLEOTIDE SEQUENCE [LARGE SCALE GENOMIC DNA]</scope>
    <source>
        <strain evidence="4 5">YIM T102</strain>
    </source>
</reference>
<dbReference type="PANTHER" id="PTHR33495:SF2">
    <property type="entry name" value="ANTI-SIGMA FACTOR ANTAGONIST TM_1081-RELATED"/>
    <property type="match status" value="1"/>
</dbReference>
<dbReference type="Proteomes" id="UP000664109">
    <property type="component" value="Unassembled WGS sequence"/>
</dbReference>
<dbReference type="NCBIfam" id="TIGR00377">
    <property type="entry name" value="ant_ant_sig"/>
    <property type="match status" value="1"/>
</dbReference>
<protein>
    <recommendedName>
        <fullName evidence="2">Anti-sigma factor antagonist</fullName>
    </recommendedName>
</protein>
<keyword evidence="5" id="KW-1185">Reference proteome</keyword>
<organism evidence="4 5">
    <name type="scientific">Streptomyces zhihengii</name>
    <dbReference type="NCBI Taxonomy" id="1818004"/>
    <lineage>
        <taxon>Bacteria</taxon>
        <taxon>Bacillati</taxon>
        <taxon>Actinomycetota</taxon>
        <taxon>Actinomycetes</taxon>
        <taxon>Kitasatosporales</taxon>
        <taxon>Streptomycetaceae</taxon>
        <taxon>Streptomyces</taxon>
    </lineage>
</organism>
<dbReference type="EMBL" id="JAFEJA010000001">
    <property type="protein sequence ID" value="MBM9617691.1"/>
    <property type="molecule type" value="Genomic_DNA"/>
</dbReference>
<sequence length="124" mass="12984">MNSSVSIELVRHEHGCVVLAARGELDLQTAPLLYRRGLDAVGTGTALVLDLGEVHFCDSSGFNALLRLYRRAVLDGGGAFALVSPPEQVRRLLALTGGEASIPVHPSVERACASLAEPPAARAA</sequence>
<evidence type="ECO:0000313" key="5">
    <source>
        <dbReference type="Proteomes" id="UP000664109"/>
    </source>
</evidence>
<dbReference type="PROSITE" id="PS50801">
    <property type="entry name" value="STAS"/>
    <property type="match status" value="1"/>
</dbReference>
<evidence type="ECO:0000256" key="1">
    <source>
        <dbReference type="ARBA" id="ARBA00009013"/>
    </source>
</evidence>
<evidence type="ECO:0000259" key="3">
    <source>
        <dbReference type="PROSITE" id="PS50801"/>
    </source>
</evidence>
<proteinExistence type="inferred from homology"/>
<comment type="caution">
    <text evidence="4">The sequence shown here is derived from an EMBL/GenBank/DDBJ whole genome shotgun (WGS) entry which is preliminary data.</text>
</comment>
<dbReference type="PANTHER" id="PTHR33495">
    <property type="entry name" value="ANTI-SIGMA FACTOR ANTAGONIST TM_1081-RELATED-RELATED"/>
    <property type="match status" value="1"/>
</dbReference>
<dbReference type="InterPro" id="IPR003658">
    <property type="entry name" value="Anti-sigma_ant"/>
</dbReference>
<dbReference type="Pfam" id="PF01740">
    <property type="entry name" value="STAS"/>
    <property type="match status" value="1"/>
</dbReference>